<gene>
    <name evidence="3" type="ORF">ENR15_11650</name>
</gene>
<dbReference type="GO" id="GO:0016740">
    <property type="term" value="F:transferase activity"/>
    <property type="evidence" value="ECO:0007669"/>
    <property type="project" value="UniProtKB-KW"/>
</dbReference>
<proteinExistence type="predicted"/>
<dbReference type="Pfam" id="PF13469">
    <property type="entry name" value="Sulfotransfer_3"/>
    <property type="match status" value="1"/>
</dbReference>
<sequence>MPLPLIITGMHRSGTSLTAAFIQALGVNLGDNLFRGDRFNAKGYFEDLDFLEFQRRVLQDCCPPGASGWPDWGWTEGETCDRAQFATYTQKAQNLIASRQQNPSLWGWKDPRTTLMLEFWHQLLPEARYLLVYRDPWDVADSIMRLHAPIFCQHPHYPVKAWHYYNRHLLEFYRQHPQQCILFNINAFIQEPKQLVELLAAKLGVKLASNWQPEQFAGIYEPKLLRSLPSHHPLIHLMKTTSPQCLTLLQELDAAADIPRQEMPETSTAPVSLEGLPVMLHYQSLSPWEQLQATAAQAAAEKQQLQAEIDSLHQEIACIKASKYWRLAQAVSQIKQLLPSPPSVDPPQPPLKRGGNVPQLKENSQ</sequence>
<feature type="region of interest" description="Disordered" evidence="2">
    <location>
        <begin position="337"/>
        <end position="365"/>
    </location>
</feature>
<dbReference type="InterPro" id="IPR027417">
    <property type="entry name" value="P-loop_NTPase"/>
</dbReference>
<comment type="caution">
    <text evidence="3">The sequence shown here is derived from an EMBL/GenBank/DDBJ whole genome shotgun (WGS) entry which is preliminary data.</text>
</comment>
<feature type="coiled-coil region" evidence="1">
    <location>
        <begin position="288"/>
        <end position="322"/>
    </location>
</feature>
<evidence type="ECO:0000313" key="3">
    <source>
        <dbReference type="EMBL" id="HGG01273.1"/>
    </source>
</evidence>
<accession>A0A7C3VHB6</accession>
<dbReference type="EMBL" id="DSPX01000120">
    <property type="protein sequence ID" value="HGG01273.1"/>
    <property type="molecule type" value="Genomic_DNA"/>
</dbReference>
<organism evidence="3">
    <name type="scientific">Planktothricoides sp. SpSt-374</name>
    <dbReference type="NCBI Taxonomy" id="2282167"/>
    <lineage>
        <taxon>Bacteria</taxon>
        <taxon>Bacillati</taxon>
        <taxon>Cyanobacteriota</taxon>
        <taxon>Cyanophyceae</taxon>
        <taxon>Oscillatoriophycideae</taxon>
        <taxon>Oscillatoriales</taxon>
        <taxon>Oscillatoriaceae</taxon>
        <taxon>Planktothricoides</taxon>
    </lineage>
</organism>
<name>A0A7C3VHB6_9CYAN</name>
<reference evidence="3" key="1">
    <citation type="journal article" date="2020" name="mSystems">
        <title>Genome- and Community-Level Interaction Insights into Carbon Utilization and Element Cycling Functions of Hydrothermarchaeota in Hydrothermal Sediment.</title>
        <authorList>
            <person name="Zhou Z."/>
            <person name="Liu Y."/>
            <person name="Xu W."/>
            <person name="Pan J."/>
            <person name="Luo Z.H."/>
            <person name="Li M."/>
        </authorList>
    </citation>
    <scope>NUCLEOTIDE SEQUENCE [LARGE SCALE GENOMIC DNA]</scope>
    <source>
        <strain evidence="3">SpSt-374</strain>
    </source>
</reference>
<dbReference type="SUPFAM" id="SSF52540">
    <property type="entry name" value="P-loop containing nucleoside triphosphate hydrolases"/>
    <property type="match status" value="1"/>
</dbReference>
<dbReference type="Gene3D" id="3.40.50.300">
    <property type="entry name" value="P-loop containing nucleotide triphosphate hydrolases"/>
    <property type="match status" value="1"/>
</dbReference>
<dbReference type="AlphaFoldDB" id="A0A7C3VHB6"/>
<keyword evidence="1" id="KW-0175">Coiled coil</keyword>
<feature type="compositionally biased region" description="Pro residues" evidence="2">
    <location>
        <begin position="339"/>
        <end position="350"/>
    </location>
</feature>
<keyword evidence="3" id="KW-0808">Transferase</keyword>
<evidence type="ECO:0000256" key="2">
    <source>
        <dbReference type="SAM" id="MobiDB-lite"/>
    </source>
</evidence>
<evidence type="ECO:0000256" key="1">
    <source>
        <dbReference type="SAM" id="Coils"/>
    </source>
</evidence>
<protein>
    <submittedName>
        <fullName evidence="3">Sulfotransferase family protein</fullName>
    </submittedName>
</protein>